<dbReference type="EMBL" id="JADBED010000002">
    <property type="protein sequence ID" value="MBE1525508.1"/>
    <property type="molecule type" value="Genomic_DNA"/>
</dbReference>
<dbReference type="InterPro" id="IPR027417">
    <property type="entry name" value="P-loop_NTPase"/>
</dbReference>
<dbReference type="Gene3D" id="3.40.50.300">
    <property type="entry name" value="P-loop containing nucleotide triphosphate hydrolases"/>
    <property type="match status" value="1"/>
</dbReference>
<dbReference type="SUPFAM" id="SSF52540">
    <property type="entry name" value="P-loop containing nucleoside triphosphate hydrolases"/>
    <property type="match status" value="1"/>
</dbReference>
<gene>
    <name evidence="3" type="ORF">H4W27_002682</name>
</gene>
<dbReference type="Pfam" id="PF07728">
    <property type="entry name" value="AAA_5"/>
    <property type="match status" value="1"/>
</dbReference>
<feature type="domain" description="AAA+ ATPase" evidence="2">
    <location>
        <begin position="161"/>
        <end position="318"/>
    </location>
</feature>
<comment type="caution">
    <text evidence="3">The sequence shown here is derived from an EMBL/GenBank/DDBJ whole genome shotgun (WGS) entry which is preliminary data.</text>
</comment>
<name>A0ABR9JIA3_9MICC</name>
<dbReference type="InterPro" id="IPR003593">
    <property type="entry name" value="AAA+_ATPase"/>
</dbReference>
<feature type="region of interest" description="Disordered" evidence="1">
    <location>
        <begin position="1"/>
        <end position="20"/>
    </location>
</feature>
<proteinExistence type="predicted"/>
<reference evidence="3 4" key="1">
    <citation type="submission" date="2020-10" db="EMBL/GenBank/DDBJ databases">
        <title>Sequencing the genomes of 1000 actinobacteria strains.</title>
        <authorList>
            <person name="Klenk H.-P."/>
        </authorList>
    </citation>
    <scope>NUCLEOTIDE SEQUENCE [LARGE SCALE GENOMIC DNA]</scope>
    <source>
        <strain evidence="3 4">DSM 15666</strain>
    </source>
</reference>
<protein>
    <submittedName>
        <fullName evidence="3">MoxR-like ATPase</fullName>
    </submittedName>
</protein>
<evidence type="ECO:0000256" key="1">
    <source>
        <dbReference type="SAM" id="MobiDB-lite"/>
    </source>
</evidence>
<organism evidence="3 4">
    <name type="scientific">Nesterenkonia lutea</name>
    <dbReference type="NCBI Taxonomy" id="272919"/>
    <lineage>
        <taxon>Bacteria</taxon>
        <taxon>Bacillati</taxon>
        <taxon>Actinomycetota</taxon>
        <taxon>Actinomycetes</taxon>
        <taxon>Micrococcales</taxon>
        <taxon>Micrococcaceae</taxon>
        <taxon>Nesterenkonia</taxon>
    </lineage>
</organism>
<dbReference type="Proteomes" id="UP000643525">
    <property type="component" value="Unassembled WGS sequence"/>
</dbReference>
<keyword evidence="4" id="KW-1185">Reference proteome</keyword>
<dbReference type="InterPro" id="IPR011704">
    <property type="entry name" value="ATPase_dyneun-rel_AAA"/>
</dbReference>
<accession>A0ABR9JIA3</accession>
<evidence type="ECO:0000313" key="4">
    <source>
        <dbReference type="Proteomes" id="UP000643525"/>
    </source>
</evidence>
<dbReference type="SMART" id="SM00382">
    <property type="entry name" value="AAA"/>
    <property type="match status" value="1"/>
</dbReference>
<sequence length="479" mass="52626">MNQGVVFKQQASPKGRDSWSLTSTSGAELLKHKNQAVRLVDLALWFGREVDVETLTPAVVGSATEPIDKLIAWFRHNFYPDRGDLIGTLYSTDVPDEYRSAPFADAAVDEGTYELLGSRPPAPVVNLSLEELVGALETTIGAGGYVLPAGLVRRVLVAWMRGDLVVLVGQPGTGKSLFANLLGRGMESVLDLAAPLVVPIRADFDEAEFIGYERLDGSPEYRDFARSILRTEEPLEARVVVLEEFNLAAIETYLSSVLVATQDQERLVRLPAGQEAQLPIDAFIIATCNSYRDEPETRARVSSPTKRRSTIITMSNVLGDRYDEDPANAVTDLATDLILAERKRIQNRADRSAGTQFDGLRLYNLNTVDSVDDFSDAVRTSLKDVTSAVLETPTGRSWFTMGLLRDVVLNIAHAPRSESAELEALGHSVADKILHQVRGSFSDVEAFRSAYANLPNAEEIDRLMERMMDGPSDELLSLL</sequence>
<dbReference type="RefSeq" id="WP_343932189.1">
    <property type="nucleotide sequence ID" value="NZ_BAAALJ010000025.1"/>
</dbReference>
<evidence type="ECO:0000313" key="3">
    <source>
        <dbReference type="EMBL" id="MBE1525508.1"/>
    </source>
</evidence>
<evidence type="ECO:0000259" key="2">
    <source>
        <dbReference type="SMART" id="SM00382"/>
    </source>
</evidence>